<keyword evidence="2" id="KW-1185">Reference proteome</keyword>
<evidence type="ECO:0000313" key="1">
    <source>
        <dbReference type="EMBL" id="EPS43105.1"/>
    </source>
</evidence>
<gene>
    <name evidence="1" type="ORF">H072_2896</name>
</gene>
<evidence type="ECO:0000313" key="2">
    <source>
        <dbReference type="Proteomes" id="UP000015100"/>
    </source>
</evidence>
<name>S8AJG7_DACHA</name>
<protein>
    <submittedName>
        <fullName evidence="1">Uncharacterized protein</fullName>
    </submittedName>
</protein>
<dbReference type="OrthoDB" id="10480992at2759"/>
<reference evidence="2" key="2">
    <citation type="submission" date="2013-04" db="EMBL/GenBank/DDBJ databases">
        <title>Genomic mechanisms accounting for the adaptation to parasitism in nematode-trapping fungi.</title>
        <authorList>
            <person name="Ahren D.G."/>
        </authorList>
    </citation>
    <scope>NUCLEOTIDE SEQUENCE [LARGE SCALE GENOMIC DNA]</scope>
    <source>
        <strain evidence="2">CBS 200.50</strain>
    </source>
</reference>
<dbReference type="EMBL" id="AQGS01000089">
    <property type="protein sequence ID" value="EPS43105.1"/>
    <property type="molecule type" value="Genomic_DNA"/>
</dbReference>
<sequence length="302" mass="34680">MDKSEENTRWNTLHDEKYKPWLAFLSERWNSIGSDLEDKDAKRAIIASDWKNLDNESKSKYAAKGYNPETEDFSVSDTIDYEAPSAFQPFTVFRTYYGDPNDPDSQQKSDHAWKNLFYLLHYFAEYGDHFIDSPEMAIRSYSNRTDLDAITAPEQIIQKFVIDRLDFFNMGLTVENEAQPFSCYMVLADEDVLMQGSGLLKYVLVAGDDGHEVERTACPLEYTQAWWNQISGSGSSVESCMAMFDYDPEDEEGLAQFQVDLSQDSEDVIANLLMRDILPTYSVETAREKARKAIEMIDSLYS</sequence>
<comment type="caution">
    <text evidence="1">The sequence shown here is derived from an EMBL/GenBank/DDBJ whole genome shotgun (WGS) entry which is preliminary data.</text>
</comment>
<accession>S8AJG7</accession>
<proteinExistence type="predicted"/>
<dbReference type="Proteomes" id="UP000015100">
    <property type="component" value="Unassembled WGS sequence"/>
</dbReference>
<reference evidence="1 2" key="1">
    <citation type="journal article" date="2013" name="PLoS Genet.">
        <title>Genomic mechanisms accounting for the adaptation to parasitism in nematode-trapping fungi.</title>
        <authorList>
            <person name="Meerupati T."/>
            <person name="Andersson K.M."/>
            <person name="Friman E."/>
            <person name="Kumar D."/>
            <person name="Tunlid A."/>
            <person name="Ahren D."/>
        </authorList>
    </citation>
    <scope>NUCLEOTIDE SEQUENCE [LARGE SCALE GENOMIC DNA]</scope>
    <source>
        <strain evidence="1 2">CBS 200.50</strain>
    </source>
</reference>
<dbReference type="HOGENOM" id="CLU_921399_0_0_1"/>
<dbReference type="AlphaFoldDB" id="S8AJG7"/>
<organism evidence="1 2">
    <name type="scientific">Dactylellina haptotyla (strain CBS 200.50)</name>
    <name type="common">Nematode-trapping fungus</name>
    <name type="synonym">Monacrosporium haptotylum</name>
    <dbReference type="NCBI Taxonomy" id="1284197"/>
    <lineage>
        <taxon>Eukaryota</taxon>
        <taxon>Fungi</taxon>
        <taxon>Dikarya</taxon>
        <taxon>Ascomycota</taxon>
        <taxon>Pezizomycotina</taxon>
        <taxon>Orbiliomycetes</taxon>
        <taxon>Orbiliales</taxon>
        <taxon>Orbiliaceae</taxon>
        <taxon>Dactylellina</taxon>
    </lineage>
</organism>